<evidence type="ECO:0000256" key="7">
    <source>
        <dbReference type="ARBA" id="ARBA00022490"/>
    </source>
</evidence>
<evidence type="ECO:0000259" key="14">
    <source>
        <dbReference type="Pfam" id="PF26217"/>
    </source>
</evidence>
<dbReference type="eggNOG" id="KOG2720">
    <property type="taxonomic scope" value="Eukaryota"/>
</dbReference>
<keyword evidence="11" id="KW-0547">Nucleotide-binding</keyword>
<dbReference type="EMBL" id="ACPB03001910">
    <property type="status" value="NOT_ANNOTATED_CDS"/>
    <property type="molecule type" value="Genomic_DNA"/>
</dbReference>
<dbReference type="Pfam" id="PF26217">
    <property type="entry name" value="GDPGP1_N"/>
    <property type="match status" value="1"/>
</dbReference>
<comment type="function">
    <text evidence="2">Specific and highly efficient GDP-D-glucose phosphorylase regulating the levels of GDP-D-glucose in cells.</text>
</comment>
<dbReference type="InParanoid" id="T1I961"/>
<evidence type="ECO:0000256" key="3">
    <source>
        <dbReference type="ARBA" id="ARBA00004496"/>
    </source>
</evidence>
<dbReference type="GO" id="GO:0006006">
    <property type="term" value="P:glucose metabolic process"/>
    <property type="evidence" value="ECO:0007669"/>
    <property type="project" value="TreeGrafter"/>
</dbReference>
<name>T1I961_RHOPR</name>
<evidence type="ECO:0000256" key="9">
    <source>
        <dbReference type="ARBA" id="ARBA00022679"/>
    </source>
</evidence>
<keyword evidence="10" id="KW-0548">Nucleotidyltransferase</keyword>
<dbReference type="HOGENOM" id="CLU_1121304_0_0_1"/>
<evidence type="ECO:0000256" key="6">
    <source>
        <dbReference type="ARBA" id="ARBA00018857"/>
    </source>
</evidence>
<dbReference type="GO" id="GO:0016787">
    <property type="term" value="F:hydrolase activity"/>
    <property type="evidence" value="ECO:0007669"/>
    <property type="project" value="UniProtKB-KW"/>
</dbReference>
<comment type="similarity">
    <text evidence="4">Belongs to the GDPGP1 family.</text>
</comment>
<organism evidence="15 16">
    <name type="scientific">Rhodnius prolixus</name>
    <name type="common">Triatomid bug</name>
    <dbReference type="NCBI Taxonomy" id="13249"/>
    <lineage>
        <taxon>Eukaryota</taxon>
        <taxon>Metazoa</taxon>
        <taxon>Ecdysozoa</taxon>
        <taxon>Arthropoda</taxon>
        <taxon>Hexapoda</taxon>
        <taxon>Insecta</taxon>
        <taxon>Pterygota</taxon>
        <taxon>Neoptera</taxon>
        <taxon>Paraneoptera</taxon>
        <taxon>Hemiptera</taxon>
        <taxon>Heteroptera</taxon>
        <taxon>Panheteroptera</taxon>
        <taxon>Cimicomorpha</taxon>
        <taxon>Reduviidae</taxon>
        <taxon>Triatominae</taxon>
        <taxon>Rhodnius</taxon>
    </lineage>
</organism>
<comment type="catalytic activity">
    <reaction evidence="1">
        <text>GDP-alpha-D-glucose + phosphate = alpha-D-glucose 1-phosphate + GDP + H(+)</text>
        <dbReference type="Rhea" id="RHEA:30387"/>
        <dbReference type="ChEBI" id="CHEBI:15378"/>
        <dbReference type="ChEBI" id="CHEBI:43474"/>
        <dbReference type="ChEBI" id="CHEBI:58189"/>
        <dbReference type="ChEBI" id="CHEBI:58601"/>
        <dbReference type="ChEBI" id="CHEBI:62230"/>
        <dbReference type="EC" id="2.7.7.78"/>
    </reaction>
</comment>
<evidence type="ECO:0000256" key="2">
    <source>
        <dbReference type="ARBA" id="ARBA00003049"/>
    </source>
</evidence>
<keyword evidence="16" id="KW-1185">Reference proteome</keyword>
<keyword evidence="8" id="KW-0344">Guanine-nucleotide releasing factor</keyword>
<dbReference type="VEuPathDB" id="VectorBase:RPRC012833"/>
<keyword evidence="7" id="KW-0963">Cytoplasm</keyword>
<dbReference type="InterPro" id="IPR058865">
    <property type="entry name" value="GDPGP1_C"/>
</dbReference>
<dbReference type="Proteomes" id="UP000015103">
    <property type="component" value="Unassembled WGS sequence"/>
</dbReference>
<evidence type="ECO:0000256" key="10">
    <source>
        <dbReference type="ARBA" id="ARBA00022695"/>
    </source>
</evidence>
<feature type="domain" description="GDPGP1-like N-terminal" evidence="14">
    <location>
        <begin position="24"/>
        <end position="91"/>
    </location>
</feature>
<proteinExistence type="inferred from homology"/>
<dbReference type="GO" id="GO:0000166">
    <property type="term" value="F:nucleotide binding"/>
    <property type="evidence" value="ECO:0007669"/>
    <property type="project" value="UniProtKB-KW"/>
</dbReference>
<dbReference type="GO" id="GO:0080048">
    <property type="term" value="F:GDP-D-glucose phosphorylase activity"/>
    <property type="evidence" value="ECO:0007669"/>
    <property type="project" value="UniProtKB-EC"/>
</dbReference>
<dbReference type="EnsemblMetazoa" id="RPRC012833-RA">
    <property type="protein sequence ID" value="RPRC012833-PA"/>
    <property type="gene ID" value="RPRC012833"/>
</dbReference>
<keyword evidence="12" id="KW-0378">Hydrolase</keyword>
<evidence type="ECO:0000313" key="16">
    <source>
        <dbReference type="Proteomes" id="UP000015103"/>
    </source>
</evidence>
<evidence type="ECO:0000256" key="4">
    <source>
        <dbReference type="ARBA" id="ARBA00006451"/>
    </source>
</evidence>
<evidence type="ECO:0000256" key="8">
    <source>
        <dbReference type="ARBA" id="ARBA00022658"/>
    </source>
</evidence>
<evidence type="ECO:0000256" key="5">
    <source>
        <dbReference type="ARBA" id="ARBA00012507"/>
    </source>
</evidence>
<dbReference type="STRING" id="13249.T1I961"/>
<accession>T1I961</accession>
<dbReference type="AlphaFoldDB" id="T1I961"/>
<evidence type="ECO:0000256" key="1">
    <source>
        <dbReference type="ARBA" id="ARBA00000063"/>
    </source>
</evidence>
<evidence type="ECO:0000313" key="15">
    <source>
        <dbReference type="EnsemblMetazoa" id="RPRC012833-PA"/>
    </source>
</evidence>
<reference evidence="15" key="1">
    <citation type="submission" date="2015-05" db="UniProtKB">
        <authorList>
            <consortium name="EnsemblMetazoa"/>
        </authorList>
    </citation>
    <scope>IDENTIFICATION</scope>
</reference>
<feature type="domain" description="GDPGP1-like C-terminal" evidence="13">
    <location>
        <begin position="96"/>
        <end position="243"/>
    </location>
</feature>
<evidence type="ECO:0000259" key="13">
    <source>
        <dbReference type="Pfam" id="PF26216"/>
    </source>
</evidence>
<dbReference type="EC" id="2.7.7.78" evidence="5"/>
<sequence>MEMRFVDTDYLIRTDWNDIKLSTFAETFDRIWKDKMKEGIFKYKINFLKAKMLGGNFQFFAQLNIERAMKRRAPQILSSLTQPFDDKEVNHLSGNCYVLEKHPSKGYVFEIKALVDIHPIIRDIYKLTNFFTENKIAHNMYVTYGLCFERARFLERTTERDCIRIYIWARTYSQEIKVLDEFNPALCELFGHLLVKIPGNIEVLVKHPTEESYNQLTEEKVAEILENITHAPFNATKHKVQQLFAKVK</sequence>
<protein>
    <recommendedName>
        <fullName evidence="6">GDP-D-glucose phosphorylase 1</fullName>
        <ecNumber evidence="5">2.7.7.78</ecNumber>
    </recommendedName>
</protein>
<dbReference type="Pfam" id="PF26216">
    <property type="entry name" value="GDPGP1_C"/>
    <property type="match status" value="1"/>
</dbReference>
<dbReference type="GO" id="GO:0005737">
    <property type="term" value="C:cytoplasm"/>
    <property type="evidence" value="ECO:0007669"/>
    <property type="project" value="UniProtKB-SubCell"/>
</dbReference>
<comment type="subcellular location">
    <subcellularLocation>
        <location evidence="3">Cytoplasm</location>
    </subcellularLocation>
</comment>
<dbReference type="InterPro" id="IPR058866">
    <property type="entry name" value="GDPGP1_N"/>
</dbReference>
<dbReference type="PANTHER" id="PTHR20884">
    <property type="entry name" value="GDP-D-GLUCOSE PHOSPHORYLASE 1"/>
    <property type="match status" value="1"/>
</dbReference>
<keyword evidence="9" id="KW-0808">Transferase</keyword>
<dbReference type="PANTHER" id="PTHR20884:SF8">
    <property type="entry name" value="GDP-D-GLUCOSE PHOSPHORYLASE 1"/>
    <property type="match status" value="1"/>
</dbReference>
<dbReference type="GO" id="GO:0005085">
    <property type="term" value="F:guanyl-nucleotide exchange factor activity"/>
    <property type="evidence" value="ECO:0007669"/>
    <property type="project" value="UniProtKB-KW"/>
</dbReference>
<evidence type="ECO:0000256" key="12">
    <source>
        <dbReference type="ARBA" id="ARBA00022801"/>
    </source>
</evidence>
<evidence type="ECO:0000256" key="11">
    <source>
        <dbReference type="ARBA" id="ARBA00022741"/>
    </source>
</evidence>
<dbReference type="InterPro" id="IPR026506">
    <property type="entry name" value="GDPGP"/>
</dbReference>